<accession>A0A174VQG0</accession>
<dbReference type="Proteomes" id="UP000434475">
    <property type="component" value="Unassembled WGS sequence"/>
</dbReference>
<evidence type="ECO:0000313" key="3">
    <source>
        <dbReference type="Proteomes" id="UP000429811"/>
    </source>
</evidence>
<evidence type="ECO:0000313" key="1">
    <source>
        <dbReference type="EMBL" id="MSB18390.1"/>
    </source>
</evidence>
<evidence type="ECO:0000313" key="2">
    <source>
        <dbReference type="EMBL" id="MSB48895.1"/>
    </source>
</evidence>
<gene>
    <name evidence="2" type="ORF">GKE90_09305</name>
    <name evidence="1" type="ORF">GKE97_02525</name>
</gene>
<reference evidence="3 4" key="1">
    <citation type="journal article" date="2019" name="Nat. Med.">
        <title>A library of human gut bacterial isolates paired with longitudinal multiomics data enables mechanistic microbiome research.</title>
        <authorList>
            <person name="Poyet M."/>
            <person name="Groussin M."/>
            <person name="Gibbons S.M."/>
            <person name="Avila-Pacheco J."/>
            <person name="Jiang X."/>
            <person name="Kearney S.M."/>
            <person name="Perrotta A.R."/>
            <person name="Berdy B."/>
            <person name="Zhao S."/>
            <person name="Lieberman T.D."/>
            <person name="Swanson P.K."/>
            <person name="Smith M."/>
            <person name="Roesemann S."/>
            <person name="Alexander J.E."/>
            <person name="Rich S.A."/>
            <person name="Livny J."/>
            <person name="Vlamakis H."/>
            <person name="Clish C."/>
            <person name="Bullock K."/>
            <person name="Deik A."/>
            <person name="Scott J."/>
            <person name="Pierce K.A."/>
            <person name="Xavier R.J."/>
            <person name="Alm E.J."/>
        </authorList>
    </citation>
    <scope>NUCLEOTIDE SEQUENCE [LARGE SCALE GENOMIC DNA]</scope>
    <source>
        <strain evidence="1 4">BIOML-A2</strain>
        <strain evidence="2 3">BIOML-A5</strain>
    </source>
</reference>
<proteinExistence type="predicted"/>
<dbReference type="AlphaFoldDB" id="A0A174VQG0"/>
<name>A0A174VQG0_FLAPL</name>
<protein>
    <submittedName>
        <fullName evidence="2">Uncharacterized protein</fullName>
    </submittedName>
</protein>
<dbReference type="EMBL" id="WKPR01000003">
    <property type="protein sequence ID" value="MSB18390.1"/>
    <property type="molecule type" value="Genomic_DNA"/>
</dbReference>
<organism evidence="2 3">
    <name type="scientific">Flavonifractor plautii</name>
    <name type="common">Fusobacterium plautii</name>
    <dbReference type="NCBI Taxonomy" id="292800"/>
    <lineage>
        <taxon>Bacteria</taxon>
        <taxon>Bacillati</taxon>
        <taxon>Bacillota</taxon>
        <taxon>Clostridia</taxon>
        <taxon>Eubacteriales</taxon>
        <taxon>Oscillospiraceae</taxon>
        <taxon>Flavonifractor</taxon>
    </lineage>
</organism>
<dbReference type="EMBL" id="WKPO01000010">
    <property type="protein sequence ID" value="MSB48895.1"/>
    <property type="molecule type" value="Genomic_DNA"/>
</dbReference>
<evidence type="ECO:0000313" key="4">
    <source>
        <dbReference type="Proteomes" id="UP000434475"/>
    </source>
</evidence>
<sequence length="95" mass="11204">MVEELDSRLKRCPCCGGETVLGSLYGCRPWVTYWLPRYRSLLSPFFSRRNIEKSGGFLLAKGREYWYRTPPAPNQSYYCPRCKLLLTRVDEFRTP</sequence>
<dbReference type="Proteomes" id="UP000429811">
    <property type="component" value="Unassembled WGS sequence"/>
</dbReference>
<dbReference type="RefSeq" id="WP_009259154.1">
    <property type="nucleotide sequence ID" value="NZ_CACRUB010000049.1"/>
</dbReference>
<comment type="caution">
    <text evidence="2">The sequence shown here is derived from an EMBL/GenBank/DDBJ whole genome shotgun (WGS) entry which is preliminary data.</text>
</comment>